<gene>
    <name evidence="1" type="ordered locus">Rvan_2847</name>
</gene>
<keyword evidence="2" id="KW-1185">Reference proteome</keyword>
<name>E3I8S6_RHOVT</name>
<proteinExistence type="predicted"/>
<sequence length="37" mass="3879">MTPNPSADAVGVPYEIFPPPAKGFNLWKSKADCGEGS</sequence>
<dbReference type="HOGENOM" id="CLU_3347981_0_0_5"/>
<evidence type="ECO:0000313" key="1">
    <source>
        <dbReference type="EMBL" id="ADP72055.1"/>
    </source>
</evidence>
<dbReference type="AlphaFoldDB" id="E3I8S6"/>
<organism evidence="1 2">
    <name type="scientific">Rhodomicrobium vannielii (strain ATCC 17100 / DSM 162 / LMG 4299 / NCIMB 10020 / ATH 3.1.1)</name>
    <dbReference type="NCBI Taxonomy" id="648757"/>
    <lineage>
        <taxon>Bacteria</taxon>
        <taxon>Pseudomonadati</taxon>
        <taxon>Pseudomonadota</taxon>
        <taxon>Alphaproteobacteria</taxon>
        <taxon>Hyphomicrobiales</taxon>
        <taxon>Hyphomicrobiaceae</taxon>
        <taxon>Rhodomicrobium</taxon>
    </lineage>
</organism>
<evidence type="ECO:0000313" key="2">
    <source>
        <dbReference type="Proteomes" id="UP000001399"/>
    </source>
</evidence>
<dbReference type="EMBL" id="CP002292">
    <property type="protein sequence ID" value="ADP72055.1"/>
    <property type="molecule type" value="Genomic_DNA"/>
</dbReference>
<dbReference type="KEGG" id="rva:Rvan_2847"/>
<protein>
    <submittedName>
        <fullName evidence="1">Uncharacterized protein</fullName>
    </submittedName>
</protein>
<dbReference type="Proteomes" id="UP000001399">
    <property type="component" value="Chromosome"/>
</dbReference>
<reference evidence="2" key="1">
    <citation type="journal article" date="2011" name="J. Bacteriol.">
        <title>Genome sequences of eight morphologically diverse alphaproteobacteria.</title>
        <authorList>
            <consortium name="US DOE Joint Genome Institute"/>
            <person name="Brown P.J."/>
            <person name="Kysela D.T."/>
            <person name="Buechlein A."/>
            <person name="Hemmerich C."/>
            <person name="Brun Y.V."/>
        </authorList>
    </citation>
    <scope>NUCLEOTIDE SEQUENCE [LARGE SCALE GENOMIC DNA]</scope>
    <source>
        <strain evidence="2">ATCC 17100 / ATH 3.1.1 / DSM 162 / LMG 4299</strain>
    </source>
</reference>
<dbReference type="STRING" id="648757.Rvan_2847"/>
<accession>E3I8S6</accession>